<dbReference type="CDD" id="cd07153">
    <property type="entry name" value="Fur_like"/>
    <property type="match status" value="1"/>
</dbReference>
<feature type="binding site" evidence="12">
    <location>
        <position position="135"/>
    </location>
    <ligand>
        <name>Fe cation</name>
        <dbReference type="ChEBI" id="CHEBI:24875"/>
    </ligand>
</feature>
<evidence type="ECO:0000256" key="9">
    <source>
        <dbReference type="ARBA" id="ARBA00023125"/>
    </source>
</evidence>
<evidence type="ECO:0000256" key="13">
    <source>
        <dbReference type="SAM" id="MobiDB-lite"/>
    </source>
</evidence>
<dbReference type="PANTHER" id="PTHR33202">
    <property type="entry name" value="ZINC UPTAKE REGULATION PROTEIN"/>
    <property type="match status" value="1"/>
</dbReference>
<keyword evidence="15" id="KW-1185">Reference proteome</keyword>
<feature type="binding site" evidence="11">
    <location>
        <position position="163"/>
    </location>
    <ligand>
        <name>Zn(2+)</name>
        <dbReference type="ChEBI" id="CHEBI:29105"/>
    </ligand>
</feature>
<dbReference type="GO" id="GO:0003700">
    <property type="term" value="F:DNA-binding transcription factor activity"/>
    <property type="evidence" value="ECO:0007669"/>
    <property type="project" value="InterPro"/>
</dbReference>
<keyword evidence="4" id="KW-0963">Cytoplasm</keyword>
<evidence type="ECO:0000256" key="4">
    <source>
        <dbReference type="ARBA" id="ARBA00022490"/>
    </source>
</evidence>
<dbReference type="GO" id="GO:0000976">
    <property type="term" value="F:transcription cis-regulatory region binding"/>
    <property type="evidence" value="ECO:0007669"/>
    <property type="project" value="TreeGrafter"/>
</dbReference>
<evidence type="ECO:0000313" key="15">
    <source>
        <dbReference type="Proteomes" id="UP000245639"/>
    </source>
</evidence>
<organism evidence="14 15">
    <name type="scientific">Actinomycetospora cinnamomea</name>
    <dbReference type="NCBI Taxonomy" id="663609"/>
    <lineage>
        <taxon>Bacteria</taxon>
        <taxon>Bacillati</taxon>
        <taxon>Actinomycetota</taxon>
        <taxon>Actinomycetes</taxon>
        <taxon>Pseudonocardiales</taxon>
        <taxon>Pseudonocardiaceae</taxon>
        <taxon>Actinomycetospora</taxon>
    </lineage>
</organism>
<feature type="binding site" evidence="12">
    <location>
        <position position="114"/>
    </location>
    <ligand>
        <name>Fe cation</name>
        <dbReference type="ChEBI" id="CHEBI:24875"/>
    </ligand>
</feature>
<feature type="region of interest" description="Disordered" evidence="13">
    <location>
        <begin position="1"/>
        <end position="47"/>
    </location>
</feature>
<dbReference type="PANTHER" id="PTHR33202:SF2">
    <property type="entry name" value="FERRIC UPTAKE REGULATION PROTEIN"/>
    <property type="match status" value="1"/>
</dbReference>
<feature type="binding site" evidence="11">
    <location>
        <position position="120"/>
    </location>
    <ligand>
        <name>Zn(2+)</name>
        <dbReference type="ChEBI" id="CHEBI:29105"/>
    </ligand>
</feature>
<dbReference type="GO" id="GO:0008270">
    <property type="term" value="F:zinc ion binding"/>
    <property type="evidence" value="ECO:0007669"/>
    <property type="project" value="TreeGrafter"/>
</dbReference>
<comment type="subcellular location">
    <subcellularLocation>
        <location evidence="1">Cytoplasm</location>
    </subcellularLocation>
</comment>
<feature type="binding site" evidence="11">
    <location>
        <position position="123"/>
    </location>
    <ligand>
        <name>Zn(2+)</name>
        <dbReference type="ChEBI" id="CHEBI:29105"/>
    </ligand>
</feature>
<dbReference type="GO" id="GO:1900376">
    <property type="term" value="P:regulation of secondary metabolite biosynthetic process"/>
    <property type="evidence" value="ECO:0007669"/>
    <property type="project" value="TreeGrafter"/>
</dbReference>
<accession>A0A2U1EDR4</accession>
<name>A0A2U1EDR4_9PSEU</name>
<protein>
    <submittedName>
        <fullName evidence="14">Fur family zinc uptake regulator</fullName>
    </submittedName>
</protein>
<dbReference type="InterPro" id="IPR036390">
    <property type="entry name" value="WH_DNA-bd_sf"/>
</dbReference>
<keyword evidence="10" id="KW-0804">Transcription</keyword>
<dbReference type="GO" id="GO:0045892">
    <property type="term" value="P:negative regulation of DNA-templated transcription"/>
    <property type="evidence" value="ECO:0007669"/>
    <property type="project" value="TreeGrafter"/>
</dbReference>
<dbReference type="InterPro" id="IPR043135">
    <property type="entry name" value="Fur_C"/>
</dbReference>
<sequence>MTARVRRRPRPQGDQPREQAGFATVRPVTSPRIDRSGRGPIRSTRQHSAVRAALGRNDGFVSAQELHLQLRQAGDPIGLTTVYRQLHLLADQGEADVVASEDGSLYRMCRADEHHHHLICRSCGRTEEIAGTDIERWTREVGEAHGFSDLDHTVEVFGTCRECAAADTSA</sequence>
<dbReference type="AlphaFoldDB" id="A0A2U1EDR4"/>
<comment type="similarity">
    <text evidence="2">Belongs to the Fur family.</text>
</comment>
<comment type="caution">
    <text evidence="14">The sequence shown here is derived from an EMBL/GenBank/DDBJ whole genome shotgun (WGS) entry which is preliminary data.</text>
</comment>
<keyword evidence="6 11" id="KW-0479">Metal-binding</keyword>
<dbReference type="InterPro" id="IPR036388">
    <property type="entry name" value="WH-like_DNA-bd_sf"/>
</dbReference>
<evidence type="ECO:0000256" key="5">
    <source>
        <dbReference type="ARBA" id="ARBA00022491"/>
    </source>
</evidence>
<keyword evidence="12" id="KW-0408">Iron</keyword>
<evidence type="ECO:0000256" key="3">
    <source>
        <dbReference type="ARBA" id="ARBA00011738"/>
    </source>
</evidence>
<dbReference type="SUPFAM" id="SSF46785">
    <property type="entry name" value="Winged helix' DNA-binding domain"/>
    <property type="match status" value="1"/>
</dbReference>
<keyword evidence="7 11" id="KW-0862">Zinc</keyword>
<dbReference type="EMBL" id="QEKW01000022">
    <property type="protein sequence ID" value="PVY98017.1"/>
    <property type="molecule type" value="Genomic_DNA"/>
</dbReference>
<evidence type="ECO:0000256" key="7">
    <source>
        <dbReference type="ARBA" id="ARBA00022833"/>
    </source>
</evidence>
<keyword evidence="9" id="KW-0238">DNA-binding</keyword>
<dbReference type="GO" id="GO:0005829">
    <property type="term" value="C:cytosol"/>
    <property type="evidence" value="ECO:0007669"/>
    <property type="project" value="TreeGrafter"/>
</dbReference>
<evidence type="ECO:0000256" key="2">
    <source>
        <dbReference type="ARBA" id="ARBA00007957"/>
    </source>
</evidence>
<evidence type="ECO:0000256" key="11">
    <source>
        <dbReference type="PIRSR" id="PIRSR602481-1"/>
    </source>
</evidence>
<evidence type="ECO:0000313" key="14">
    <source>
        <dbReference type="EMBL" id="PVY98017.1"/>
    </source>
</evidence>
<evidence type="ECO:0000256" key="6">
    <source>
        <dbReference type="ARBA" id="ARBA00022723"/>
    </source>
</evidence>
<evidence type="ECO:0000256" key="1">
    <source>
        <dbReference type="ARBA" id="ARBA00004496"/>
    </source>
</evidence>
<gene>
    <name evidence="14" type="ORF">C8D89_12272</name>
</gene>
<evidence type="ECO:0000256" key="10">
    <source>
        <dbReference type="ARBA" id="ARBA00023163"/>
    </source>
</evidence>
<feature type="binding site" evidence="12">
    <location>
        <position position="152"/>
    </location>
    <ligand>
        <name>Fe cation</name>
        <dbReference type="ChEBI" id="CHEBI:24875"/>
    </ligand>
</feature>
<reference evidence="14 15" key="1">
    <citation type="submission" date="2018-04" db="EMBL/GenBank/DDBJ databases">
        <title>Genomic Encyclopedia of Type Strains, Phase IV (KMG-IV): sequencing the most valuable type-strain genomes for metagenomic binning, comparative biology and taxonomic classification.</title>
        <authorList>
            <person name="Goeker M."/>
        </authorList>
    </citation>
    <scope>NUCLEOTIDE SEQUENCE [LARGE SCALE GENOMIC DNA]</scope>
    <source>
        <strain evidence="14 15">DSM 45771</strain>
    </source>
</reference>
<keyword evidence="5" id="KW-0678">Repressor</keyword>
<feature type="binding site" evidence="11">
    <location>
        <position position="160"/>
    </location>
    <ligand>
        <name>Zn(2+)</name>
        <dbReference type="ChEBI" id="CHEBI:29105"/>
    </ligand>
</feature>
<keyword evidence="8" id="KW-0805">Transcription regulation</keyword>
<dbReference type="Gene3D" id="1.10.10.10">
    <property type="entry name" value="Winged helix-like DNA-binding domain superfamily/Winged helix DNA-binding domain"/>
    <property type="match status" value="1"/>
</dbReference>
<dbReference type="Pfam" id="PF01475">
    <property type="entry name" value="FUR"/>
    <property type="match status" value="1"/>
</dbReference>
<comment type="subunit">
    <text evidence="3">Homodimer.</text>
</comment>
<dbReference type="InterPro" id="IPR002481">
    <property type="entry name" value="FUR"/>
</dbReference>
<evidence type="ECO:0000256" key="8">
    <source>
        <dbReference type="ARBA" id="ARBA00023015"/>
    </source>
</evidence>
<feature type="compositionally biased region" description="Basic residues" evidence="13">
    <location>
        <begin position="1"/>
        <end position="10"/>
    </location>
</feature>
<proteinExistence type="inferred from homology"/>
<evidence type="ECO:0000256" key="12">
    <source>
        <dbReference type="PIRSR" id="PIRSR602481-2"/>
    </source>
</evidence>
<dbReference type="Proteomes" id="UP000245639">
    <property type="component" value="Unassembled WGS sequence"/>
</dbReference>
<dbReference type="Gene3D" id="3.30.1490.190">
    <property type="match status" value="1"/>
</dbReference>
<comment type="cofactor">
    <cofactor evidence="11">
        <name>Zn(2+)</name>
        <dbReference type="ChEBI" id="CHEBI:29105"/>
    </cofactor>
    <text evidence="11">Binds 1 zinc ion per subunit.</text>
</comment>
<comment type="cofactor">
    <cofactor evidence="12">
        <name>Mn(2+)</name>
        <dbReference type="ChEBI" id="CHEBI:29035"/>
    </cofactor>
    <cofactor evidence="12">
        <name>Fe(2+)</name>
        <dbReference type="ChEBI" id="CHEBI:29033"/>
    </cofactor>
    <text evidence="12">Binds 1 Mn(2+) or Fe(2+) ion per subunit.</text>
</comment>